<protein>
    <submittedName>
        <fullName evidence="2">Uncharacterized protein</fullName>
    </submittedName>
</protein>
<feature type="transmembrane region" description="Helical" evidence="1">
    <location>
        <begin position="52"/>
        <end position="71"/>
    </location>
</feature>
<dbReference type="EMBL" id="FNXE01000014">
    <property type="protein sequence ID" value="SEH76375.1"/>
    <property type="molecule type" value="Genomic_DNA"/>
</dbReference>
<keyword evidence="1" id="KW-0472">Membrane</keyword>
<reference evidence="2 3" key="1">
    <citation type="submission" date="2016-10" db="EMBL/GenBank/DDBJ databases">
        <authorList>
            <person name="de Groot N.N."/>
        </authorList>
    </citation>
    <scope>NUCLEOTIDE SEQUENCE [LARGE SCALE GENOMIC DNA]</scope>
    <source>
        <strain evidence="2 3">CGMCC 1.10825</strain>
    </source>
</reference>
<accession>A0A1H6KR71</accession>
<evidence type="ECO:0000256" key="1">
    <source>
        <dbReference type="SAM" id="Phobius"/>
    </source>
</evidence>
<dbReference type="Proteomes" id="UP000199634">
    <property type="component" value="Unassembled WGS sequence"/>
</dbReference>
<proteinExistence type="predicted"/>
<gene>
    <name evidence="2" type="ORF">SAMN02927937_01296</name>
</gene>
<evidence type="ECO:0000313" key="3">
    <source>
        <dbReference type="Proteomes" id="UP000199634"/>
    </source>
</evidence>
<organism evidence="2 3">
    <name type="scientific">Paenimyroides marinum</name>
    <dbReference type="NCBI Taxonomy" id="1159016"/>
    <lineage>
        <taxon>Bacteria</taxon>
        <taxon>Pseudomonadati</taxon>
        <taxon>Bacteroidota</taxon>
        <taxon>Flavobacteriia</taxon>
        <taxon>Flavobacteriales</taxon>
        <taxon>Flavobacteriaceae</taxon>
        <taxon>Paenimyroides</taxon>
    </lineage>
</organism>
<feature type="transmembrane region" description="Helical" evidence="1">
    <location>
        <begin position="18"/>
        <end position="40"/>
    </location>
</feature>
<dbReference type="AlphaFoldDB" id="A0A1H6KR71"/>
<evidence type="ECO:0000313" key="2">
    <source>
        <dbReference type="EMBL" id="SEH76375.1"/>
    </source>
</evidence>
<name>A0A1H6KR71_9FLAO</name>
<sequence>MLQNIVNNFKQKSLLQRFLFFTGLLFLVLYFVLGCMFIFWKTIPLELSYTRRLLFGVLLIIYSIFRFFRIINIRQE</sequence>
<keyword evidence="3" id="KW-1185">Reference proteome</keyword>
<keyword evidence="1" id="KW-0812">Transmembrane</keyword>
<dbReference type="STRING" id="1159016.SAMN02927937_01296"/>
<keyword evidence="1" id="KW-1133">Transmembrane helix</keyword>